<feature type="region of interest" description="Disordered" evidence="1">
    <location>
        <begin position="299"/>
        <end position="344"/>
    </location>
</feature>
<name>A0A1T4XDD2_9BACT</name>
<keyword evidence="3" id="KW-1185">Reference proteome</keyword>
<dbReference type="AlphaFoldDB" id="A0A1T4XDD2"/>
<dbReference type="RefSeq" id="WP_200806792.1">
    <property type="nucleotide sequence ID" value="NZ_FUYC01000010.1"/>
</dbReference>
<sequence>MRLVTRADFDGLACAVLLSQAGLMDDLLFVHPKDVRDGRHSADSNDMVCGVPHIPGCGYWFNHHSSEISSLPDAPSFQGAVQPAPSCARLLWDHLGGEDRFGSVTGEMLRYVDKVESGDLNLTEILHPGGWVLLGFLLDPCTGLAGGKGFSTPHAQCLETLVHLVGSIPVAEILQQRDMAQRVKRYFASEASFRAMLLQKIVVRENVLILDARALDDPPPGNRFTMYSLYPECDASIEVRRAADQNETVITVSHSILNRTCVTDVGKLMLGFGGWGHPRTGTCHVPEPRTEDMLETLLQELRATQPPPSPDEEPDSAAQRTAKRRTARAKHKNTAAPSAESART</sequence>
<dbReference type="EMBL" id="FUYC01000010">
    <property type="protein sequence ID" value="SKA87622.1"/>
    <property type="molecule type" value="Genomic_DNA"/>
</dbReference>
<evidence type="ECO:0000313" key="2">
    <source>
        <dbReference type="EMBL" id="SKA87622.1"/>
    </source>
</evidence>
<feature type="compositionally biased region" description="Basic residues" evidence="1">
    <location>
        <begin position="321"/>
        <end position="333"/>
    </location>
</feature>
<proteinExistence type="predicted"/>
<accession>A0A1T4XDD2</accession>
<evidence type="ECO:0000313" key="3">
    <source>
        <dbReference type="Proteomes" id="UP000190027"/>
    </source>
</evidence>
<reference evidence="2 3" key="1">
    <citation type="submission" date="2017-02" db="EMBL/GenBank/DDBJ databases">
        <authorList>
            <person name="Peterson S.W."/>
        </authorList>
    </citation>
    <scope>NUCLEOTIDE SEQUENCE [LARGE SCALE GENOMIC DNA]</scope>
    <source>
        <strain evidence="2 3">DSM 16080</strain>
    </source>
</reference>
<dbReference type="STRING" id="1121449.SAMN02745704_02061"/>
<organism evidence="2 3">
    <name type="scientific">Paucidesulfovibrio gracilis DSM 16080</name>
    <dbReference type="NCBI Taxonomy" id="1121449"/>
    <lineage>
        <taxon>Bacteria</taxon>
        <taxon>Pseudomonadati</taxon>
        <taxon>Thermodesulfobacteriota</taxon>
        <taxon>Desulfovibrionia</taxon>
        <taxon>Desulfovibrionales</taxon>
        <taxon>Desulfovibrionaceae</taxon>
        <taxon>Paucidesulfovibrio</taxon>
    </lineage>
</organism>
<evidence type="ECO:0008006" key="4">
    <source>
        <dbReference type="Google" id="ProtNLM"/>
    </source>
</evidence>
<evidence type="ECO:0000256" key="1">
    <source>
        <dbReference type="SAM" id="MobiDB-lite"/>
    </source>
</evidence>
<dbReference type="Proteomes" id="UP000190027">
    <property type="component" value="Unassembled WGS sequence"/>
</dbReference>
<protein>
    <recommendedName>
        <fullName evidence="4">NanoRNase/pAp phosphatase, hydrolyzes c-di-AMP and oligoRNAs</fullName>
    </recommendedName>
</protein>
<gene>
    <name evidence="2" type="ORF">SAMN02745704_02061</name>
</gene>